<evidence type="ECO:0000313" key="11">
    <source>
        <dbReference type="EMBL" id="ODV90095.1"/>
    </source>
</evidence>
<keyword evidence="8" id="KW-0325">Glycoprotein</keyword>
<evidence type="ECO:0000256" key="9">
    <source>
        <dbReference type="ARBA" id="ARBA00023288"/>
    </source>
</evidence>
<keyword evidence="11" id="KW-0378">Hydrolase</keyword>
<dbReference type="Gene3D" id="3.20.20.80">
    <property type="entry name" value="Glycosidases"/>
    <property type="match status" value="1"/>
</dbReference>
<sequence>LNPIKVEGRNFVDSVTGERFVIKGVDYQPGGSSSVRKGNDPLADLGSCIRDAYMLQQLGINTIRVYSVDPSVNHDECMSLFAAAGIYLLLDVNTPLANQHIHRYEPWTTYTKNYLNHVFSVIEAFAGYPNTLGFFAGNEVINDYDSGQVAPAYMKAIVRDMKQYIANHIHRPIPVGYSAADDLLFRHSLPKYLSCGSEFEAIDFFGVNSYQWCGRQSMETSGYTQLLQDFNNTAVPVFFSEYGCNNVQPRVFQEVEAIYSSPMTDVFSGGLVYEYTEESNHYGLLQMVGGGALRELPDFKRLQIQLNKVKDVSFPLIQE</sequence>
<dbReference type="InterPro" id="IPR017853">
    <property type="entry name" value="GH"/>
</dbReference>
<evidence type="ECO:0000256" key="10">
    <source>
        <dbReference type="RuleBase" id="RU361209"/>
    </source>
</evidence>
<dbReference type="GO" id="GO:0009277">
    <property type="term" value="C:fungal-type cell wall"/>
    <property type="evidence" value="ECO:0007669"/>
    <property type="project" value="UniProtKB-ARBA"/>
</dbReference>
<keyword evidence="4 10" id="KW-0336">GPI-anchor</keyword>
<dbReference type="Proteomes" id="UP000095023">
    <property type="component" value="Unassembled WGS sequence"/>
</dbReference>
<dbReference type="EMBL" id="KV453842">
    <property type="protein sequence ID" value="ODV90095.1"/>
    <property type="molecule type" value="Genomic_DNA"/>
</dbReference>
<dbReference type="FunFam" id="3.20.20.80:FF:000032">
    <property type="entry name" value="1,3-beta-glucanosyltransferase"/>
    <property type="match status" value="1"/>
</dbReference>
<evidence type="ECO:0000256" key="4">
    <source>
        <dbReference type="ARBA" id="ARBA00022622"/>
    </source>
</evidence>
<evidence type="ECO:0000256" key="3">
    <source>
        <dbReference type="ARBA" id="ARBA00007528"/>
    </source>
</evidence>
<feature type="non-terminal residue" evidence="11">
    <location>
        <position position="1"/>
    </location>
</feature>
<keyword evidence="9 10" id="KW-0449">Lipoprotein</keyword>
<reference evidence="12" key="1">
    <citation type="submission" date="2016-02" db="EMBL/GenBank/DDBJ databases">
        <title>Comparative genomics of biotechnologically important yeasts.</title>
        <authorList>
            <consortium name="DOE Joint Genome Institute"/>
            <person name="Riley R."/>
            <person name="Haridas S."/>
            <person name="Wolfe K.H."/>
            <person name="Lopes M.R."/>
            <person name="Hittinger C.T."/>
            <person name="Goker M."/>
            <person name="Salamov A."/>
            <person name="Wisecaver J."/>
            <person name="Long T.M."/>
            <person name="Aerts A.L."/>
            <person name="Barry K."/>
            <person name="Choi C."/>
            <person name="Clum A."/>
            <person name="Coughlan A.Y."/>
            <person name="Deshpande S."/>
            <person name="Douglass A.P."/>
            <person name="Hanson S.J."/>
            <person name="Klenk H.-P."/>
            <person name="Labutti K."/>
            <person name="Lapidus A."/>
            <person name="Lindquist E."/>
            <person name="Lipzen A."/>
            <person name="Meier-Kolthoff J.P."/>
            <person name="Ohm R.A."/>
            <person name="Otillar R.P."/>
            <person name="Pangilinan J."/>
            <person name="Peng Y."/>
            <person name="Rokas A."/>
            <person name="Rosa C.A."/>
            <person name="Scheuner C."/>
            <person name="Sibirny A.A."/>
            <person name="Slot J.C."/>
            <person name="Stielow J.B."/>
            <person name="Sun H."/>
            <person name="Kurtzman C.P."/>
            <person name="Blackwell M."/>
            <person name="Jeffries T.W."/>
            <person name="Grigoriev I.V."/>
        </authorList>
    </citation>
    <scope>NUCLEOTIDE SEQUENCE [LARGE SCALE GENOMIC DNA]</scope>
    <source>
        <strain evidence="12">NRRL Y-17796</strain>
    </source>
</reference>
<dbReference type="AlphaFoldDB" id="A0A1E4TEB6"/>
<comment type="similarity">
    <text evidence="3 10">Belongs to the glycosyl hydrolase 72 family.</text>
</comment>
<dbReference type="GO" id="GO:0042124">
    <property type="term" value="F:1,3-beta-glucanosyltransferase activity"/>
    <property type="evidence" value="ECO:0007669"/>
    <property type="project" value="TreeGrafter"/>
</dbReference>
<dbReference type="GO" id="GO:0005886">
    <property type="term" value="C:plasma membrane"/>
    <property type="evidence" value="ECO:0007669"/>
    <property type="project" value="UniProtKB-SubCell"/>
</dbReference>
<evidence type="ECO:0000256" key="8">
    <source>
        <dbReference type="ARBA" id="ARBA00023180"/>
    </source>
</evidence>
<accession>A0A1E4TEB6</accession>
<evidence type="ECO:0000256" key="2">
    <source>
        <dbReference type="ARBA" id="ARBA00004589"/>
    </source>
</evidence>
<comment type="subcellular location">
    <subcellularLocation>
        <location evidence="1">Cell envelope</location>
    </subcellularLocation>
    <subcellularLocation>
        <location evidence="10">Cell membrane</location>
        <topology evidence="10">Lipid-anchor</topology>
        <topology evidence="10">GPI-anchor</topology>
    </subcellularLocation>
    <subcellularLocation>
        <location evidence="2">Membrane</location>
        <topology evidence="2">Lipid-anchor</topology>
        <topology evidence="2">GPI-anchor</topology>
    </subcellularLocation>
</comment>
<organism evidence="11 12">
    <name type="scientific">Tortispora caseinolytica NRRL Y-17796</name>
    <dbReference type="NCBI Taxonomy" id="767744"/>
    <lineage>
        <taxon>Eukaryota</taxon>
        <taxon>Fungi</taxon>
        <taxon>Dikarya</taxon>
        <taxon>Ascomycota</taxon>
        <taxon>Saccharomycotina</taxon>
        <taxon>Trigonopsidomycetes</taxon>
        <taxon>Trigonopsidales</taxon>
        <taxon>Trigonopsidaceae</taxon>
        <taxon>Tortispora</taxon>
    </lineage>
</organism>
<dbReference type="GO" id="GO:0071970">
    <property type="term" value="P:fungal-type cell wall (1-&gt;3)-beta-D-glucan biosynthetic process"/>
    <property type="evidence" value="ECO:0007669"/>
    <property type="project" value="TreeGrafter"/>
</dbReference>
<dbReference type="InterPro" id="IPR004886">
    <property type="entry name" value="Glucanosyltransferase"/>
</dbReference>
<name>A0A1E4TEB6_9ASCO</name>
<dbReference type="OrthoDB" id="421038at2759"/>
<dbReference type="PANTHER" id="PTHR31468">
    <property type="entry name" value="1,3-BETA-GLUCANOSYLTRANSFERASE GAS1"/>
    <property type="match status" value="1"/>
</dbReference>
<keyword evidence="7 10" id="KW-0472">Membrane</keyword>
<comment type="function">
    <text evidence="10">Splits internally a 1,3-beta-glucan molecule and transfers the newly generated reducing end (the donor) to the non-reducing end of another 1,3-beta-glucan molecule (the acceptor) forming a 1,3-beta linkage, resulting in the elongation of 1,3-beta-glucan chains in the cell wall.</text>
</comment>
<keyword evidence="12" id="KW-1185">Reference proteome</keyword>
<evidence type="ECO:0000256" key="6">
    <source>
        <dbReference type="ARBA" id="ARBA00022729"/>
    </source>
</evidence>
<keyword evidence="6" id="KW-0732">Signal</keyword>
<evidence type="ECO:0000256" key="7">
    <source>
        <dbReference type="ARBA" id="ARBA00023136"/>
    </source>
</evidence>
<evidence type="ECO:0000256" key="1">
    <source>
        <dbReference type="ARBA" id="ARBA00004196"/>
    </source>
</evidence>
<dbReference type="GO" id="GO:0031505">
    <property type="term" value="P:fungal-type cell wall organization"/>
    <property type="evidence" value="ECO:0007669"/>
    <property type="project" value="TreeGrafter"/>
</dbReference>
<evidence type="ECO:0000313" key="12">
    <source>
        <dbReference type="Proteomes" id="UP000095023"/>
    </source>
</evidence>
<dbReference type="SUPFAM" id="SSF51445">
    <property type="entry name" value="(Trans)glycosidases"/>
    <property type="match status" value="1"/>
</dbReference>
<protein>
    <recommendedName>
        <fullName evidence="10">1,3-beta-glucanosyltransferase</fullName>
        <ecNumber evidence="10">2.4.1.-</ecNumber>
    </recommendedName>
</protein>
<dbReference type="PANTHER" id="PTHR31468:SF14">
    <property type="entry name" value="1,3-BETA-GLUCANOSYLTRANSFERASE GAS4"/>
    <property type="match status" value="1"/>
</dbReference>
<evidence type="ECO:0000256" key="5">
    <source>
        <dbReference type="ARBA" id="ARBA00022679"/>
    </source>
</evidence>
<dbReference type="GO" id="GO:0016787">
    <property type="term" value="F:hydrolase activity"/>
    <property type="evidence" value="ECO:0007669"/>
    <property type="project" value="UniProtKB-KW"/>
</dbReference>
<keyword evidence="5 10" id="KW-0808">Transferase</keyword>
<feature type="non-terminal residue" evidence="11">
    <location>
        <position position="319"/>
    </location>
</feature>
<gene>
    <name evidence="11" type="ORF">CANCADRAFT_13023</name>
</gene>
<dbReference type="GO" id="GO:0098552">
    <property type="term" value="C:side of membrane"/>
    <property type="evidence" value="ECO:0007669"/>
    <property type="project" value="UniProtKB-KW"/>
</dbReference>
<dbReference type="EC" id="2.4.1.-" evidence="10"/>
<proteinExistence type="inferred from homology"/>
<dbReference type="Pfam" id="PF03198">
    <property type="entry name" value="Glyco_hydro_72"/>
    <property type="match status" value="1"/>
</dbReference>